<dbReference type="Proteomes" id="UP001531129">
    <property type="component" value="Unassembled WGS sequence"/>
</dbReference>
<keyword evidence="4" id="KW-1185">Reference proteome</keyword>
<dbReference type="PANTHER" id="PTHR32182:SF0">
    <property type="entry name" value="DNA REPLICATION AND REPAIR PROTEIN RECF"/>
    <property type="match status" value="1"/>
</dbReference>
<evidence type="ECO:0000313" key="3">
    <source>
        <dbReference type="EMBL" id="MEI1248934.1"/>
    </source>
</evidence>
<feature type="domain" description="Rad50/SbcC-type AAA" evidence="2">
    <location>
        <begin position="61"/>
        <end position="195"/>
    </location>
</feature>
<sequence>MSNSLEQLLEAKSMLGSHKNRRRLFLRFDSIFASATIEPGELRNQIAAVHDGLRRRCQFKRIRMSNWKAFDTADLEFPTTASGRPIVLIGGNNGNGKTSILDALIAGLYGAASFIDGGRGSAQASEVVRRAEYRSFIERAFHKPAYDRGERMSSVVVELSIPNGQLEIERRWYFDDDGQLFEDDEEVVIRLGKDRDIVAVPQDEDPISFYESLIASIVAPASMIPFFLFDGERVVELGRKDVREQVRIGIESALGISSLKRLAADLSDYVKDRSRDLVDEDVDAELRRDVTGLEDRQAECIRDRDAVEAEAAVLKQRRDAIVHDMGALTNHSFKDRHETLEAKHIANQQLAALRNEMAATASRLLPYLLLGRPLMKRTVSALEKAASSRVLDGNPSELALENLLKALDEIEPKVDLATGSMIKERVRSAWTVSRPANVADQSRHKYLERYDVERVIHGLGQGVQDAKVQLPEFIRRARELGQIVKESDESLQFEEGIEAARSRYSAVLREINGELEAVERKQRENAQQLWHIENELAAKRTNLERRLIQRRGTAAGLPVVDAATTLRIEILNAIDHIVPEYYAALADKVSSNYRQLAHKTVVQRIEINEDGSVRIFDAAGTDISQAEASAGENQIFATSLISAVGGLVGSQLPLVIDTPLGRLDTGHRERVLDFFKNGGSQVIILSQPEEVGGRYYDQIAESISAEYTLSYRSDDGLLGSTVLEDGYFRQRAA</sequence>
<protein>
    <submittedName>
        <fullName evidence="3">AAA family ATPase</fullName>
    </submittedName>
</protein>
<organism evidence="3 4">
    <name type="scientific">Rhizobium aouanii</name>
    <dbReference type="NCBI Taxonomy" id="3118145"/>
    <lineage>
        <taxon>Bacteria</taxon>
        <taxon>Pseudomonadati</taxon>
        <taxon>Pseudomonadota</taxon>
        <taxon>Alphaproteobacteria</taxon>
        <taxon>Hyphomicrobiales</taxon>
        <taxon>Rhizobiaceae</taxon>
        <taxon>Rhizobium/Agrobacterium group</taxon>
        <taxon>Rhizobium</taxon>
    </lineage>
</organism>
<dbReference type="SUPFAM" id="SSF52540">
    <property type="entry name" value="P-loop containing nucleoside triphosphate hydrolases"/>
    <property type="match status" value="1"/>
</dbReference>
<dbReference type="PANTHER" id="PTHR32182">
    <property type="entry name" value="DNA REPLICATION AND REPAIR PROTEIN RECF"/>
    <property type="match status" value="1"/>
</dbReference>
<proteinExistence type="predicted"/>
<evidence type="ECO:0000313" key="4">
    <source>
        <dbReference type="Proteomes" id="UP001531129"/>
    </source>
</evidence>
<name>A0ABU8CLR4_9HYPH</name>
<dbReference type="InterPro" id="IPR027417">
    <property type="entry name" value="P-loop_NTPase"/>
</dbReference>
<reference evidence="3 4" key="1">
    <citation type="submission" date="2024-01" db="EMBL/GenBank/DDBJ databases">
        <title>Draft genome sequences of three bacterial strains isolated from Acacia saligna represent a potential new species within the genus Rhizobium.</title>
        <authorList>
            <person name="Tambong J.T."/>
            <person name="Mnasri B."/>
        </authorList>
    </citation>
    <scope>NUCLEOTIDE SEQUENCE [LARGE SCALE GENOMIC DNA]</scope>
    <source>
        <strain evidence="3 4">1AS12I</strain>
    </source>
</reference>
<dbReference type="InterPro" id="IPR038729">
    <property type="entry name" value="Rad50/SbcC_AAA"/>
</dbReference>
<dbReference type="Gene3D" id="3.40.50.300">
    <property type="entry name" value="P-loop containing nucleotide triphosphate hydrolases"/>
    <property type="match status" value="2"/>
</dbReference>
<gene>
    <name evidence="3" type="ORF">V8Q02_13070</name>
</gene>
<feature type="coiled-coil region" evidence="1">
    <location>
        <begin position="501"/>
        <end position="528"/>
    </location>
</feature>
<dbReference type="RefSeq" id="WP_264396571.1">
    <property type="nucleotide sequence ID" value="NZ_JBAMYB010000006.1"/>
</dbReference>
<comment type="caution">
    <text evidence="3">The sequence shown here is derived from an EMBL/GenBank/DDBJ whole genome shotgun (WGS) entry which is preliminary data.</text>
</comment>
<evidence type="ECO:0000259" key="2">
    <source>
        <dbReference type="Pfam" id="PF13476"/>
    </source>
</evidence>
<keyword evidence="1" id="KW-0175">Coiled coil</keyword>
<dbReference type="Pfam" id="PF13476">
    <property type="entry name" value="AAA_23"/>
    <property type="match status" value="1"/>
</dbReference>
<dbReference type="EMBL" id="JBAMYC010000006">
    <property type="protein sequence ID" value="MEI1248934.1"/>
    <property type="molecule type" value="Genomic_DNA"/>
</dbReference>
<accession>A0ABU8CLR4</accession>
<evidence type="ECO:0000256" key="1">
    <source>
        <dbReference type="SAM" id="Coils"/>
    </source>
</evidence>